<dbReference type="EMBL" id="JACEFI010000040">
    <property type="protein sequence ID" value="KAH0592000.1"/>
    <property type="molecule type" value="Genomic_DNA"/>
</dbReference>
<organism evidence="2 3">
    <name type="scientific">Metarhizium humberi</name>
    <dbReference type="NCBI Taxonomy" id="2596975"/>
    <lineage>
        <taxon>Eukaryota</taxon>
        <taxon>Fungi</taxon>
        <taxon>Dikarya</taxon>
        <taxon>Ascomycota</taxon>
        <taxon>Pezizomycotina</taxon>
        <taxon>Sordariomycetes</taxon>
        <taxon>Hypocreomycetidae</taxon>
        <taxon>Hypocreales</taxon>
        <taxon>Clavicipitaceae</taxon>
        <taxon>Metarhizium</taxon>
    </lineage>
</organism>
<protein>
    <submittedName>
        <fullName evidence="2">Uncharacterized protein</fullName>
    </submittedName>
</protein>
<reference evidence="2 3" key="1">
    <citation type="submission" date="2020-07" db="EMBL/GenBank/DDBJ databases">
        <title>Metarhizium humberi genome.</title>
        <authorList>
            <person name="Lysoe E."/>
        </authorList>
    </citation>
    <scope>NUCLEOTIDE SEQUENCE [LARGE SCALE GENOMIC DNA]</scope>
    <source>
        <strain evidence="2 3">ESALQ1638</strain>
    </source>
</reference>
<evidence type="ECO:0000256" key="1">
    <source>
        <dbReference type="SAM" id="Phobius"/>
    </source>
</evidence>
<comment type="caution">
    <text evidence="2">The sequence shown here is derived from an EMBL/GenBank/DDBJ whole genome shotgun (WGS) entry which is preliminary data.</text>
</comment>
<sequence length="866" mass="95454">MSQEPASTPRPGASPMHITEHHDEEQKIWCQVDVQRQTRYYGKLVVSSLHSHGGELVRANQFLSVVFLSPTDVAARDFSSSTAVKITPQMINEQIDASTVRVTARLKLETAYEFQDHDTLEFGVYDDVGQNPELYKESFVLVADRTPSGCVAIHCEPAPDERLANCRQTICFCEGKRVQTISVPLGQETQCEIAVGSYTDVKALKLTAADDTAVGQPQASTHALRVEDGGRKHVDIRYDHVEHFSTIDVTVGNIRPLERERFHIRIQRNGAEVASNWSPGDHKTRFSELPQEGDVSVSVDPMTVNNDEFSFKPRDLKLSSRLDTASFPQADAVTGIDTTGFVSLPIAVKTSIVESGLTLFVRLRSKTLIYTQTVPVRDGRVPLAVKVKPGQYTVEAPSFVRSGVVYVVTAGASLTVLDCGSTKLEVQVQRGANLQVRGFPDALGFGGYADLVDGNKDDFVEANASSVFAYAGLDHDGDPLRRLTEAEERRATWETIQLARDVEQELGHGKPVLPVMVSYTCNLQGFQVGDRLRNHEDWLANSFGNLILSLQITNSTIDHQHPVPGGYIVNPDFVSTCQRHGLKADFTMPVRGPLQSAIDYRKVAAEIPDSITETLGGYIAAVNWLFRTVSPAVPFGWHVHLEGADGPEWIYRDEDDAASMAQKTGAYASSLGIFAHADFIAVGRHPGDDFTVQSYGVGYCYGPREWQRFFAFCGALSLNQQVPVIPWHVPMSRTPLVDDGVAQDFDFQHWGTGGSYILGDAGIGSNYHNIHPSILNLKFTLPYMGEDGRRIFIRAEPFDLAEPAVKDLLLCGIFTVLVGGPSTIGIIVASFGNRGPWVRKKLKAYGENPIRFDNYRQGSQLSFFTE</sequence>
<dbReference type="Proteomes" id="UP000764110">
    <property type="component" value="Unassembled WGS sequence"/>
</dbReference>
<dbReference type="AlphaFoldDB" id="A0A9P8M4M3"/>
<gene>
    <name evidence="2" type="ORF">MHUMG1_10295</name>
</gene>
<keyword evidence="1" id="KW-1133">Transmembrane helix</keyword>
<keyword evidence="1" id="KW-0812">Transmembrane</keyword>
<proteinExistence type="predicted"/>
<evidence type="ECO:0000313" key="2">
    <source>
        <dbReference type="EMBL" id="KAH0592000.1"/>
    </source>
</evidence>
<accession>A0A9P8M4M3</accession>
<keyword evidence="3" id="KW-1185">Reference proteome</keyword>
<feature type="transmembrane region" description="Helical" evidence="1">
    <location>
        <begin position="807"/>
        <end position="831"/>
    </location>
</feature>
<name>A0A9P8M4M3_9HYPO</name>
<keyword evidence="1" id="KW-0472">Membrane</keyword>
<evidence type="ECO:0000313" key="3">
    <source>
        <dbReference type="Proteomes" id="UP000764110"/>
    </source>
</evidence>